<protein>
    <submittedName>
        <fullName evidence="1">DNA-binding protein</fullName>
    </submittedName>
</protein>
<dbReference type="Gene3D" id="1.10.10.10">
    <property type="entry name" value="Winged helix-like DNA-binding domain superfamily/Winged helix DNA-binding domain"/>
    <property type="match status" value="1"/>
</dbReference>
<dbReference type="InterPro" id="IPR036388">
    <property type="entry name" value="WH-like_DNA-bd_sf"/>
</dbReference>
<dbReference type="RefSeq" id="WP_386738998.1">
    <property type="nucleotide sequence ID" value="NZ_JBHSMG010000001.1"/>
</dbReference>
<dbReference type="Proteomes" id="UP001596039">
    <property type="component" value="Unassembled WGS sequence"/>
</dbReference>
<reference evidence="2" key="1">
    <citation type="journal article" date="2019" name="Int. J. Syst. Evol. Microbiol.">
        <title>The Global Catalogue of Microorganisms (GCM) 10K type strain sequencing project: providing services to taxonomists for standard genome sequencing and annotation.</title>
        <authorList>
            <consortium name="The Broad Institute Genomics Platform"/>
            <consortium name="The Broad Institute Genome Sequencing Center for Infectious Disease"/>
            <person name="Wu L."/>
            <person name="Ma J."/>
        </authorList>
    </citation>
    <scope>NUCLEOTIDE SEQUENCE [LARGE SCALE GENOMIC DNA]</scope>
    <source>
        <strain evidence="2">CGMCC 4.6997</strain>
    </source>
</reference>
<dbReference type="SUPFAM" id="SSF46894">
    <property type="entry name" value="C-terminal effector domain of the bipartite response regulators"/>
    <property type="match status" value="1"/>
</dbReference>
<gene>
    <name evidence="1" type="ORF">ACFPJ4_04030</name>
</gene>
<dbReference type="EMBL" id="JBHSMG010000001">
    <property type="protein sequence ID" value="MFC5501409.1"/>
    <property type="molecule type" value="Genomic_DNA"/>
</dbReference>
<dbReference type="InterPro" id="IPR016032">
    <property type="entry name" value="Sig_transdc_resp-reg_C-effctor"/>
</dbReference>
<name>A0ABW0NNQ3_9MICO</name>
<sequence length="201" mass="21137">MFAITADQVGSRHADDLVDGELVELSRLGGSRLLLPPDRTAGDELQLVTADATTALEAVLHLTRGAQWSVGLAVGEVRHPLPTTTRALAGSALELARTAVDAAKKRPLRFALEIEAGRHPDAATLQPLMELLLALRARRTPEGWQLAALLDGGDTQTQAAEKLGITPQAVSLRAQSAQLRLDAAARTALVTLLAETGSPPA</sequence>
<evidence type="ECO:0000313" key="2">
    <source>
        <dbReference type="Proteomes" id="UP001596039"/>
    </source>
</evidence>
<accession>A0ABW0NNQ3</accession>
<comment type="caution">
    <text evidence="1">The sequence shown here is derived from an EMBL/GenBank/DDBJ whole genome shotgun (WGS) entry which is preliminary data.</text>
</comment>
<proteinExistence type="predicted"/>
<keyword evidence="1" id="KW-0238">DNA-binding</keyword>
<organism evidence="1 2">
    <name type="scientific">Lysinimonas soli</name>
    <dbReference type="NCBI Taxonomy" id="1074233"/>
    <lineage>
        <taxon>Bacteria</taxon>
        <taxon>Bacillati</taxon>
        <taxon>Actinomycetota</taxon>
        <taxon>Actinomycetes</taxon>
        <taxon>Micrococcales</taxon>
        <taxon>Microbacteriaceae</taxon>
        <taxon>Lysinimonas</taxon>
    </lineage>
</organism>
<evidence type="ECO:0000313" key="1">
    <source>
        <dbReference type="EMBL" id="MFC5501409.1"/>
    </source>
</evidence>
<dbReference type="GO" id="GO:0003677">
    <property type="term" value="F:DNA binding"/>
    <property type="evidence" value="ECO:0007669"/>
    <property type="project" value="UniProtKB-KW"/>
</dbReference>
<keyword evidence="2" id="KW-1185">Reference proteome</keyword>